<evidence type="ECO:0000313" key="2">
    <source>
        <dbReference type="EMBL" id="PWK16941.1"/>
    </source>
</evidence>
<dbReference type="EMBL" id="QGGO01000040">
    <property type="protein sequence ID" value="PWK16941.1"/>
    <property type="molecule type" value="Genomic_DNA"/>
</dbReference>
<dbReference type="InterPro" id="IPR014756">
    <property type="entry name" value="Ig_E-set"/>
</dbReference>
<keyword evidence="3" id="KW-1185">Reference proteome</keyword>
<dbReference type="Gene3D" id="2.60.40.10">
    <property type="entry name" value="Immunoglobulins"/>
    <property type="match status" value="1"/>
</dbReference>
<dbReference type="Pfam" id="PF01833">
    <property type="entry name" value="TIG"/>
    <property type="match status" value="1"/>
</dbReference>
<evidence type="ECO:0000313" key="3">
    <source>
        <dbReference type="Proteomes" id="UP000245489"/>
    </source>
</evidence>
<evidence type="ECO:0000259" key="1">
    <source>
        <dbReference type="Pfam" id="PF01833"/>
    </source>
</evidence>
<accession>A0A316DFG1</accession>
<sequence length="93" mass="9996">MLMKSFLSPISVLIIGLIFFGYYSSSAQSPTITSFSPESGCPSTVINITGTNLTDVTDVKIGSTNVTSFNIGTIYYLSQTPKSPNFALNQLFV</sequence>
<reference evidence="2 3" key="1">
    <citation type="submission" date="2018-05" db="EMBL/GenBank/DDBJ databases">
        <title>Genomic Encyclopedia of Archaeal and Bacterial Type Strains, Phase II (KMG-II): from individual species to whole genera.</title>
        <authorList>
            <person name="Goeker M."/>
        </authorList>
    </citation>
    <scope>NUCLEOTIDE SEQUENCE [LARGE SCALE GENOMIC DNA]</scope>
    <source>
        <strain evidence="2 3">DSM 22214</strain>
    </source>
</reference>
<dbReference type="SUPFAM" id="SSF81296">
    <property type="entry name" value="E set domains"/>
    <property type="match status" value="1"/>
</dbReference>
<proteinExistence type="predicted"/>
<dbReference type="Proteomes" id="UP000245489">
    <property type="component" value="Unassembled WGS sequence"/>
</dbReference>
<protein>
    <submittedName>
        <fullName evidence="2">IPT/TIG domain-containing protein</fullName>
    </submittedName>
</protein>
<comment type="caution">
    <text evidence="2">The sequence shown here is derived from an EMBL/GenBank/DDBJ whole genome shotgun (WGS) entry which is preliminary data.</text>
</comment>
<name>A0A316DFG1_9BACT</name>
<dbReference type="InterPro" id="IPR013783">
    <property type="entry name" value="Ig-like_fold"/>
</dbReference>
<feature type="domain" description="IPT/TIG" evidence="1">
    <location>
        <begin position="30"/>
        <end position="82"/>
    </location>
</feature>
<dbReference type="InterPro" id="IPR002909">
    <property type="entry name" value="IPT_dom"/>
</dbReference>
<gene>
    <name evidence="2" type="ORF">LV89_04599</name>
</gene>
<organism evidence="2 3">
    <name type="scientific">Arcicella aurantiaca</name>
    <dbReference type="NCBI Taxonomy" id="591202"/>
    <lineage>
        <taxon>Bacteria</taxon>
        <taxon>Pseudomonadati</taxon>
        <taxon>Bacteroidota</taxon>
        <taxon>Cytophagia</taxon>
        <taxon>Cytophagales</taxon>
        <taxon>Flectobacillaceae</taxon>
        <taxon>Arcicella</taxon>
    </lineage>
</organism>
<dbReference type="AlphaFoldDB" id="A0A316DFG1"/>